<dbReference type="InterPro" id="IPR011122">
    <property type="entry name" value="WavE"/>
</dbReference>
<dbReference type="Pfam" id="PF07507">
    <property type="entry name" value="WavE"/>
    <property type="match status" value="1"/>
</dbReference>
<proteinExistence type="predicted"/>
<reference evidence="3" key="1">
    <citation type="submission" date="2019-01" db="EMBL/GenBank/DDBJ databases">
        <title>Cytophagaceae bacterium strain CAR-16.</title>
        <authorList>
            <person name="Chen W.-M."/>
        </authorList>
    </citation>
    <scope>NUCLEOTIDE SEQUENCE [LARGE SCALE GENOMIC DNA]</scope>
    <source>
        <strain evidence="3">WWJ-16</strain>
    </source>
</reference>
<dbReference type="AlphaFoldDB" id="A0A4Q1KAY2"/>
<organism evidence="2 3">
    <name type="scientific">Flavobacterium stagni</name>
    <dbReference type="NCBI Taxonomy" id="2506421"/>
    <lineage>
        <taxon>Bacteria</taxon>
        <taxon>Pseudomonadati</taxon>
        <taxon>Bacteroidota</taxon>
        <taxon>Flavobacteriia</taxon>
        <taxon>Flavobacteriales</taxon>
        <taxon>Flavobacteriaceae</taxon>
        <taxon>Flavobacterium</taxon>
    </lineage>
</organism>
<accession>A0A4Q1KAY2</accession>
<dbReference type="OrthoDB" id="6555763at2"/>
<evidence type="ECO:0000256" key="1">
    <source>
        <dbReference type="SAM" id="MobiDB-lite"/>
    </source>
</evidence>
<evidence type="ECO:0000313" key="3">
    <source>
        <dbReference type="Proteomes" id="UP000289857"/>
    </source>
</evidence>
<gene>
    <name evidence="2" type="ORF">EQG61_05665</name>
</gene>
<comment type="caution">
    <text evidence="2">The sequence shown here is derived from an EMBL/GenBank/DDBJ whole genome shotgun (WGS) entry which is preliminary data.</text>
</comment>
<dbReference type="Proteomes" id="UP000289857">
    <property type="component" value="Unassembled WGS sequence"/>
</dbReference>
<sequence length="326" mass="38287">MPNSSDFSVVVQGPVHGKPTDEASLQLTKRCLESARAFLPGAEIILSTWKGSEVSHLDFDVLLENEDPGGTSYYDSNTSKYNNNNRQIVSTRNGVLKATRKYTMKLRSDCRLIHGGFMDYLGKYTAYNDYKVFEERVLTSVAFTKDPRRVPILYHVSDIFQVGLTTDMQLLWDIPLQPEPETTRRFPENHIIYNEAYPYEAYKMRYACEQYIWYACTAKKGIDLQLDYYTELPFSKIALSEKTLIDNFVFLELDQLGLRLPEKMDIELDNPTLYSFIQWEALYDAYCVQKNSNDFWMALQVKWNSFRYVLKNFRRRKKRLQRMKRA</sequence>
<protein>
    <recommendedName>
        <fullName evidence="4">WavE lipopolysaccharide synthesis</fullName>
    </recommendedName>
</protein>
<name>A0A4Q1KAY2_9FLAO</name>
<keyword evidence="3" id="KW-1185">Reference proteome</keyword>
<dbReference type="RefSeq" id="WP_129460934.1">
    <property type="nucleotide sequence ID" value="NZ_SBKN01000002.1"/>
</dbReference>
<dbReference type="EMBL" id="SBKN01000002">
    <property type="protein sequence ID" value="RXR23455.1"/>
    <property type="molecule type" value="Genomic_DNA"/>
</dbReference>
<evidence type="ECO:0000313" key="2">
    <source>
        <dbReference type="EMBL" id="RXR23455.1"/>
    </source>
</evidence>
<feature type="region of interest" description="Disordered" evidence="1">
    <location>
        <begin position="1"/>
        <end position="21"/>
    </location>
</feature>
<evidence type="ECO:0008006" key="4">
    <source>
        <dbReference type="Google" id="ProtNLM"/>
    </source>
</evidence>